<protein>
    <submittedName>
        <fullName evidence="9">DsbA family protein</fullName>
    </submittedName>
</protein>
<organism evidence="9 10">
    <name type="scientific">Lichenibacterium minor</name>
    <dbReference type="NCBI Taxonomy" id="2316528"/>
    <lineage>
        <taxon>Bacteria</taxon>
        <taxon>Pseudomonadati</taxon>
        <taxon>Pseudomonadota</taxon>
        <taxon>Alphaproteobacteria</taxon>
        <taxon>Hyphomicrobiales</taxon>
        <taxon>Lichenihabitantaceae</taxon>
        <taxon>Lichenibacterium</taxon>
    </lineage>
</organism>
<dbReference type="PANTHER" id="PTHR13887:SF14">
    <property type="entry name" value="DISULFIDE BOND FORMATION PROTEIN D"/>
    <property type="match status" value="1"/>
</dbReference>
<keyword evidence="6" id="KW-0676">Redox-active center</keyword>
<evidence type="ECO:0000256" key="1">
    <source>
        <dbReference type="ARBA" id="ARBA00003565"/>
    </source>
</evidence>
<feature type="signal peptide" evidence="7">
    <location>
        <begin position="1"/>
        <end position="30"/>
    </location>
</feature>
<feature type="domain" description="Thioredoxin" evidence="8">
    <location>
        <begin position="14"/>
        <end position="206"/>
    </location>
</feature>
<comment type="caution">
    <text evidence="9">The sequence shown here is derived from an EMBL/GenBank/DDBJ whole genome shotgun (WGS) entry which is preliminary data.</text>
</comment>
<evidence type="ECO:0000313" key="9">
    <source>
        <dbReference type="EMBL" id="RYC31280.1"/>
    </source>
</evidence>
<dbReference type="GO" id="GO:0016491">
    <property type="term" value="F:oxidoreductase activity"/>
    <property type="evidence" value="ECO:0007669"/>
    <property type="project" value="UniProtKB-KW"/>
</dbReference>
<reference evidence="9 10" key="2">
    <citation type="submission" date="2019-02" db="EMBL/GenBank/DDBJ databases">
        <title>'Lichenibacterium ramalinii' gen. nov. sp. nov., 'Lichenibacterium minor' gen. nov. sp. nov.</title>
        <authorList>
            <person name="Pankratov T."/>
        </authorList>
    </citation>
    <scope>NUCLEOTIDE SEQUENCE [LARGE SCALE GENOMIC DNA]</scope>
    <source>
        <strain evidence="9 10">RmlP026</strain>
    </source>
</reference>
<evidence type="ECO:0000256" key="6">
    <source>
        <dbReference type="ARBA" id="ARBA00023284"/>
    </source>
</evidence>
<name>A0A4Q2U4T9_9HYPH</name>
<dbReference type="RefSeq" id="WP_129227563.1">
    <property type="nucleotide sequence ID" value="NZ_QYBB01000015.1"/>
</dbReference>
<feature type="chain" id="PRO_5020383961" evidence="7">
    <location>
        <begin position="31"/>
        <end position="212"/>
    </location>
</feature>
<dbReference type="InterPro" id="IPR036249">
    <property type="entry name" value="Thioredoxin-like_sf"/>
</dbReference>
<dbReference type="PROSITE" id="PS51352">
    <property type="entry name" value="THIOREDOXIN_2"/>
    <property type="match status" value="1"/>
</dbReference>
<dbReference type="CDD" id="cd03023">
    <property type="entry name" value="DsbA_Com1_like"/>
    <property type="match status" value="1"/>
</dbReference>
<evidence type="ECO:0000256" key="7">
    <source>
        <dbReference type="SAM" id="SignalP"/>
    </source>
</evidence>
<evidence type="ECO:0000256" key="4">
    <source>
        <dbReference type="ARBA" id="ARBA00023002"/>
    </source>
</evidence>
<dbReference type="InterPro" id="IPR012336">
    <property type="entry name" value="Thioredoxin-like_fold"/>
</dbReference>
<keyword evidence="4" id="KW-0560">Oxidoreductase</keyword>
<comment type="function">
    <text evidence="1">May be required for disulfide bond formation in some proteins.</text>
</comment>
<dbReference type="SUPFAM" id="SSF52833">
    <property type="entry name" value="Thioredoxin-like"/>
    <property type="match status" value="1"/>
</dbReference>
<dbReference type="Pfam" id="PF13462">
    <property type="entry name" value="Thioredoxin_4"/>
    <property type="match status" value="1"/>
</dbReference>
<dbReference type="AlphaFoldDB" id="A0A4Q2U4T9"/>
<evidence type="ECO:0000256" key="2">
    <source>
        <dbReference type="ARBA" id="ARBA00005791"/>
    </source>
</evidence>
<evidence type="ECO:0000256" key="3">
    <source>
        <dbReference type="ARBA" id="ARBA00022729"/>
    </source>
</evidence>
<sequence length="212" mass="22563">MNRRSFNWTITACALALAAAPLLRATPAWSDGIDVNQILHDPDAPVAGNPKGDITVVAFLDYNCPFCKHAAPDLAKLVATDHGVRLVYKDWPILTPASTYGARMALAAKYQGKYDAVHAALMAIPGRRIPEEQMRAAIAASGVDMDRLEADAKAHAADIDALLKRNLAEADALGLEGTPVFLIGPFKVAQALDYDGFKDAVAKARARAKTGG</sequence>
<keyword evidence="10" id="KW-1185">Reference proteome</keyword>
<comment type="similarity">
    <text evidence="2">Belongs to the thioredoxin family. DsbA subfamily.</text>
</comment>
<gene>
    <name evidence="9" type="ORF">D3273_14270</name>
</gene>
<reference evidence="9 10" key="1">
    <citation type="submission" date="2018-12" db="EMBL/GenBank/DDBJ databases">
        <authorList>
            <person name="Grouzdev D.S."/>
            <person name="Krutkina M.S."/>
        </authorList>
    </citation>
    <scope>NUCLEOTIDE SEQUENCE [LARGE SCALE GENOMIC DNA]</scope>
    <source>
        <strain evidence="9 10">RmlP026</strain>
    </source>
</reference>
<accession>A0A4Q2U4T9</accession>
<dbReference type="Gene3D" id="3.40.30.10">
    <property type="entry name" value="Glutaredoxin"/>
    <property type="match status" value="1"/>
</dbReference>
<proteinExistence type="inferred from homology"/>
<dbReference type="Proteomes" id="UP000290759">
    <property type="component" value="Unassembled WGS sequence"/>
</dbReference>
<dbReference type="InterPro" id="IPR013766">
    <property type="entry name" value="Thioredoxin_domain"/>
</dbReference>
<evidence type="ECO:0000259" key="8">
    <source>
        <dbReference type="PROSITE" id="PS51352"/>
    </source>
</evidence>
<keyword evidence="5" id="KW-1015">Disulfide bond</keyword>
<evidence type="ECO:0000313" key="10">
    <source>
        <dbReference type="Proteomes" id="UP000290759"/>
    </source>
</evidence>
<dbReference type="OrthoDB" id="9780147at2"/>
<keyword evidence="3 7" id="KW-0732">Signal</keyword>
<evidence type="ECO:0000256" key="5">
    <source>
        <dbReference type="ARBA" id="ARBA00023157"/>
    </source>
</evidence>
<dbReference type="EMBL" id="QYBB01000015">
    <property type="protein sequence ID" value="RYC31280.1"/>
    <property type="molecule type" value="Genomic_DNA"/>
</dbReference>
<dbReference type="PANTHER" id="PTHR13887">
    <property type="entry name" value="GLUTATHIONE S-TRANSFERASE KAPPA"/>
    <property type="match status" value="1"/>
</dbReference>